<evidence type="ECO:0000313" key="5">
    <source>
        <dbReference type="Proteomes" id="UP001152885"/>
    </source>
</evidence>
<organism evidence="4 5">
    <name type="scientific">Candida verbasci</name>
    <dbReference type="NCBI Taxonomy" id="1227364"/>
    <lineage>
        <taxon>Eukaryota</taxon>
        <taxon>Fungi</taxon>
        <taxon>Dikarya</taxon>
        <taxon>Ascomycota</taxon>
        <taxon>Saccharomycotina</taxon>
        <taxon>Pichiomycetes</taxon>
        <taxon>Debaryomycetaceae</taxon>
        <taxon>Candida/Lodderomyces clade</taxon>
        <taxon>Candida</taxon>
    </lineage>
</organism>
<dbReference type="EMBL" id="CANTUO010000005">
    <property type="protein sequence ID" value="CAI5760001.1"/>
    <property type="molecule type" value="Genomic_DNA"/>
</dbReference>
<sequence>MTSKLPRATLAQKLQVLDYFHRSERPQSETVEKFKNEISISTSSFSEWLKNENELRKRYSQADFKFSKNSKRKVKFKYEKINQAMDKLVKGRLERGEPITEPILREHWSIYAHQYGVDDPKRLYSFSHGWLSQFKKRHGINKKRKSQEEPQNEINDVPSPTDNNDFNEPPTNETNYDILQPQINRPEPQPQPTRPQLSPEIPRNQFKPQEGLSFSQNNVLAMNYRKQNQSPPNPQPFQPPNFNHIRRQENSGSASTTNEVILTERIPQPPPQPKQAPPNYDILQPTTAEEIEKFIFMFADRFFNSNQYEYPQTYKIFQELKDSFFNERFINNRNQSSNETFINRNQPTQEPKNSPPMRQSNLNQQLLSRQSAPTLPVPHKDHHRVDPHLQHNQQQLDEYFKMQASRKARFK</sequence>
<evidence type="ECO:0000313" key="4">
    <source>
        <dbReference type="EMBL" id="CAI5760001.1"/>
    </source>
</evidence>
<keyword evidence="1" id="KW-0238">DNA-binding</keyword>
<dbReference type="Gene3D" id="1.10.10.60">
    <property type="entry name" value="Homeodomain-like"/>
    <property type="match status" value="1"/>
</dbReference>
<dbReference type="AlphaFoldDB" id="A0A9W4U216"/>
<feature type="compositionally biased region" description="Polar residues" evidence="2">
    <location>
        <begin position="152"/>
        <end position="183"/>
    </location>
</feature>
<feature type="region of interest" description="Disordered" evidence="2">
    <location>
        <begin position="226"/>
        <end position="257"/>
    </location>
</feature>
<dbReference type="Pfam" id="PF03221">
    <property type="entry name" value="HTH_Tnp_Tc5"/>
    <property type="match status" value="1"/>
</dbReference>
<feature type="region of interest" description="Disordered" evidence="2">
    <location>
        <begin position="335"/>
        <end position="360"/>
    </location>
</feature>
<dbReference type="SUPFAM" id="SSF46689">
    <property type="entry name" value="Homeodomain-like"/>
    <property type="match status" value="1"/>
</dbReference>
<dbReference type="GO" id="GO:0003677">
    <property type="term" value="F:DNA binding"/>
    <property type="evidence" value="ECO:0007669"/>
    <property type="project" value="UniProtKB-KW"/>
</dbReference>
<reference evidence="4" key="1">
    <citation type="submission" date="2022-12" db="EMBL/GenBank/DDBJ databases">
        <authorList>
            <person name="Brejova B."/>
        </authorList>
    </citation>
    <scope>NUCLEOTIDE SEQUENCE</scope>
</reference>
<comment type="caution">
    <text evidence="4">The sequence shown here is derived from an EMBL/GenBank/DDBJ whole genome shotgun (WGS) entry which is preliminary data.</text>
</comment>
<proteinExistence type="predicted"/>
<evidence type="ECO:0000256" key="1">
    <source>
        <dbReference type="ARBA" id="ARBA00023125"/>
    </source>
</evidence>
<gene>
    <name evidence="4" type="ORF">CANVERA_P4513</name>
</gene>
<feature type="domain" description="HTH CENPB-type" evidence="3">
    <location>
        <begin position="69"/>
        <end position="144"/>
    </location>
</feature>
<evidence type="ECO:0000259" key="3">
    <source>
        <dbReference type="PROSITE" id="PS51253"/>
    </source>
</evidence>
<evidence type="ECO:0000256" key="2">
    <source>
        <dbReference type="SAM" id="MobiDB-lite"/>
    </source>
</evidence>
<dbReference type="SMART" id="SM00674">
    <property type="entry name" value="CENPB"/>
    <property type="match status" value="1"/>
</dbReference>
<dbReference type="OrthoDB" id="2507562at2759"/>
<dbReference type="InterPro" id="IPR009057">
    <property type="entry name" value="Homeodomain-like_sf"/>
</dbReference>
<protein>
    <recommendedName>
        <fullName evidence="3">HTH CENPB-type domain-containing protein</fullName>
    </recommendedName>
</protein>
<keyword evidence="5" id="KW-1185">Reference proteome</keyword>
<name>A0A9W4U216_9ASCO</name>
<dbReference type="InterPro" id="IPR006600">
    <property type="entry name" value="HTH_CenpB_DNA-bd_dom"/>
</dbReference>
<dbReference type="PROSITE" id="PS51253">
    <property type="entry name" value="HTH_CENPB"/>
    <property type="match status" value="1"/>
</dbReference>
<accession>A0A9W4U216</accession>
<dbReference type="Proteomes" id="UP001152885">
    <property type="component" value="Unassembled WGS sequence"/>
</dbReference>
<feature type="region of interest" description="Disordered" evidence="2">
    <location>
        <begin position="138"/>
        <end position="209"/>
    </location>
</feature>
<feature type="compositionally biased region" description="Polar residues" evidence="2">
    <location>
        <begin position="335"/>
        <end position="352"/>
    </location>
</feature>